<evidence type="ECO:0008006" key="5">
    <source>
        <dbReference type="Google" id="ProtNLM"/>
    </source>
</evidence>
<feature type="coiled-coil region" evidence="1">
    <location>
        <begin position="39"/>
        <end position="108"/>
    </location>
</feature>
<gene>
    <name evidence="3" type="ORF">SUH3_02400</name>
</gene>
<keyword evidence="1" id="KW-0175">Coiled coil</keyword>
<reference evidence="3 4" key="1">
    <citation type="submission" date="2014-01" db="EMBL/GenBank/DDBJ databases">
        <title>Sulfitobacter sp. H3 (MCCC 1A00686) Genome Sequencing.</title>
        <authorList>
            <person name="Lai Q."/>
            <person name="Hong Z."/>
        </authorList>
    </citation>
    <scope>NUCLEOTIDE SEQUENCE [LARGE SCALE GENOMIC DNA]</scope>
    <source>
        <strain evidence="3 4">H3</strain>
    </source>
</reference>
<protein>
    <recommendedName>
        <fullName evidence="5">Colicin transporter</fullName>
    </recommendedName>
</protein>
<dbReference type="GeneID" id="68870403"/>
<comment type="caution">
    <text evidence="3">The sequence shown here is derived from an EMBL/GenBank/DDBJ whole genome shotgun (WGS) entry which is preliminary data.</text>
</comment>
<dbReference type="RefSeq" id="WP_037921021.1">
    <property type="nucleotide sequence ID" value="NZ_CP054599.1"/>
</dbReference>
<organism evidence="3 4">
    <name type="scientific">Pseudosulfitobacter pseudonitzschiae</name>
    <dbReference type="NCBI Taxonomy" id="1402135"/>
    <lineage>
        <taxon>Bacteria</taxon>
        <taxon>Pseudomonadati</taxon>
        <taxon>Pseudomonadota</taxon>
        <taxon>Alphaproteobacteria</taxon>
        <taxon>Rhodobacterales</taxon>
        <taxon>Roseobacteraceae</taxon>
        <taxon>Pseudosulfitobacter</taxon>
    </lineage>
</organism>
<feature type="region of interest" description="Disordered" evidence="2">
    <location>
        <begin position="150"/>
        <end position="169"/>
    </location>
</feature>
<dbReference type="Proteomes" id="UP000027746">
    <property type="component" value="Unassembled WGS sequence"/>
</dbReference>
<dbReference type="EMBL" id="JAMD01000001">
    <property type="protein sequence ID" value="KEJ97856.1"/>
    <property type="molecule type" value="Genomic_DNA"/>
</dbReference>
<accession>A0A073J819</accession>
<sequence>MSDIIELQRRIMAAMDRVASGLGELSGSGGGDAATQQALEDEKIVNAQLTERIRMLSQRHENDMTKLRETTESTQAQLAKLDADLQKLRKANAQLSQSNQALRDANAAGVAEPHLINKAMMAELEALRAARAADISEANTIIAAMTPLLQDAPGGEPAAAAQAKPEGDA</sequence>
<dbReference type="OrthoDB" id="7871100at2"/>
<evidence type="ECO:0000256" key="2">
    <source>
        <dbReference type="SAM" id="MobiDB-lite"/>
    </source>
</evidence>
<evidence type="ECO:0000313" key="4">
    <source>
        <dbReference type="Proteomes" id="UP000027746"/>
    </source>
</evidence>
<keyword evidence="4" id="KW-1185">Reference proteome</keyword>
<proteinExistence type="predicted"/>
<evidence type="ECO:0000313" key="3">
    <source>
        <dbReference type="EMBL" id="KEJ97856.1"/>
    </source>
</evidence>
<name>A0A073J819_9RHOB</name>
<dbReference type="AlphaFoldDB" id="A0A073J819"/>
<evidence type="ECO:0000256" key="1">
    <source>
        <dbReference type="SAM" id="Coils"/>
    </source>
</evidence>